<feature type="chain" id="PRO_5035927598" evidence="1">
    <location>
        <begin position="18"/>
        <end position="151"/>
    </location>
</feature>
<dbReference type="AlphaFoldDB" id="A0A8S9ZWB4"/>
<gene>
    <name evidence="2" type="ORF">Mgra_00003078</name>
</gene>
<dbReference type="EMBL" id="JABEBT010000019">
    <property type="protein sequence ID" value="KAF7637560.1"/>
    <property type="molecule type" value="Genomic_DNA"/>
</dbReference>
<keyword evidence="3" id="KW-1185">Reference proteome</keyword>
<accession>A0A8S9ZWB4</accession>
<organism evidence="2 3">
    <name type="scientific">Meloidogyne graminicola</name>
    <dbReference type="NCBI Taxonomy" id="189291"/>
    <lineage>
        <taxon>Eukaryota</taxon>
        <taxon>Metazoa</taxon>
        <taxon>Ecdysozoa</taxon>
        <taxon>Nematoda</taxon>
        <taxon>Chromadorea</taxon>
        <taxon>Rhabditida</taxon>
        <taxon>Tylenchina</taxon>
        <taxon>Tylenchomorpha</taxon>
        <taxon>Tylenchoidea</taxon>
        <taxon>Meloidogynidae</taxon>
        <taxon>Meloidogyninae</taxon>
        <taxon>Meloidogyne</taxon>
    </lineage>
</organism>
<name>A0A8S9ZWB4_9BILA</name>
<sequence>MLILLLLTIIIFQTIIGMDNDPNPDVTISSCWESCPESPNKVCPKRCEYYLKAGKKICWKCFCKICIVKFGDIFQLNFEEGSSSNWQQNIGLDEGQSSSSSQIIPSLEEGQASSSQIIPLGNFLQSLKEQINSTILEQIQQLFSNGDILIE</sequence>
<evidence type="ECO:0000313" key="3">
    <source>
        <dbReference type="Proteomes" id="UP000605970"/>
    </source>
</evidence>
<keyword evidence="1" id="KW-0732">Signal</keyword>
<dbReference type="Proteomes" id="UP000605970">
    <property type="component" value="Unassembled WGS sequence"/>
</dbReference>
<feature type="signal peptide" evidence="1">
    <location>
        <begin position="1"/>
        <end position="17"/>
    </location>
</feature>
<evidence type="ECO:0000256" key="1">
    <source>
        <dbReference type="SAM" id="SignalP"/>
    </source>
</evidence>
<evidence type="ECO:0000313" key="2">
    <source>
        <dbReference type="EMBL" id="KAF7637560.1"/>
    </source>
</evidence>
<proteinExistence type="predicted"/>
<comment type="caution">
    <text evidence="2">The sequence shown here is derived from an EMBL/GenBank/DDBJ whole genome shotgun (WGS) entry which is preliminary data.</text>
</comment>
<protein>
    <submittedName>
        <fullName evidence="2">Uncharacterized protein</fullName>
    </submittedName>
</protein>
<reference evidence="2" key="1">
    <citation type="journal article" date="2020" name="Ecol. Evol.">
        <title>Genome structure and content of the rice root-knot nematode (Meloidogyne graminicola).</title>
        <authorList>
            <person name="Phan N.T."/>
            <person name="Danchin E.G.J."/>
            <person name="Klopp C."/>
            <person name="Perfus-Barbeoch L."/>
            <person name="Kozlowski D.K."/>
            <person name="Koutsovoulos G.D."/>
            <person name="Lopez-Roques C."/>
            <person name="Bouchez O."/>
            <person name="Zahm M."/>
            <person name="Besnard G."/>
            <person name="Bellafiore S."/>
        </authorList>
    </citation>
    <scope>NUCLEOTIDE SEQUENCE</scope>
    <source>
        <strain evidence="2">VN-18</strain>
    </source>
</reference>